<evidence type="ECO:0008006" key="3">
    <source>
        <dbReference type="Google" id="ProtNLM"/>
    </source>
</evidence>
<dbReference type="InterPro" id="IPR014845">
    <property type="entry name" value="GYD/TTHA1554"/>
</dbReference>
<reference evidence="1 2" key="1">
    <citation type="submission" date="2017-07" db="EMBL/GenBank/DDBJ databases">
        <title>Recovery of genomes from metagenomes via a dereplication, aggregation, and scoring strategy.</title>
        <authorList>
            <person name="Sieber C.M."/>
            <person name="Probst A.J."/>
            <person name="Sharrar A."/>
            <person name="Thomas B.C."/>
            <person name="Hess M."/>
            <person name="Tringe S.G."/>
            <person name="Banfield J.F."/>
        </authorList>
    </citation>
    <scope>NUCLEOTIDE SEQUENCE [LARGE SCALE GENOMIC DNA]</scope>
    <source>
        <strain evidence="1">JGI_Cruoil_03_44_89</strain>
    </source>
</reference>
<proteinExistence type="predicted"/>
<comment type="caution">
    <text evidence="1">The sequence shown here is derived from an EMBL/GenBank/DDBJ whole genome shotgun (WGS) entry which is preliminary data.</text>
</comment>
<dbReference type="Pfam" id="PF08734">
    <property type="entry name" value="GYD"/>
    <property type="match status" value="1"/>
</dbReference>
<dbReference type="EMBL" id="NOZQ01000048">
    <property type="protein sequence ID" value="OYD16830.1"/>
    <property type="molecule type" value="Genomic_DNA"/>
</dbReference>
<evidence type="ECO:0000313" key="2">
    <source>
        <dbReference type="Proteomes" id="UP000215215"/>
    </source>
</evidence>
<dbReference type="AlphaFoldDB" id="A0A235BWU0"/>
<protein>
    <recommendedName>
        <fullName evidence="3">GYD family protein</fullName>
    </recommendedName>
</protein>
<name>A0A235BWU0_UNCW3</name>
<accession>A0A235BWU0</accession>
<gene>
    <name evidence="1" type="ORF">CH333_02500</name>
</gene>
<organism evidence="1 2">
    <name type="scientific">candidate division WOR-3 bacterium JGI_Cruoil_03_44_89</name>
    <dbReference type="NCBI Taxonomy" id="1973748"/>
    <lineage>
        <taxon>Bacteria</taxon>
        <taxon>Bacteria division WOR-3</taxon>
    </lineage>
</organism>
<dbReference type="Proteomes" id="UP000215215">
    <property type="component" value="Unassembled WGS sequence"/>
</dbReference>
<evidence type="ECO:0000313" key="1">
    <source>
        <dbReference type="EMBL" id="OYD16830.1"/>
    </source>
</evidence>
<sequence length="98" mass="11068">MQTYIILMKMTEEGLKVGKDTPRWIKKVIENSKRLGECNLKGFYKVMGDYDFVSLIEVSDDKTALAFVMSLSSTGYVRTTSLKAYTLDQLDEALGKLS</sequence>